<dbReference type="InterPro" id="IPR009725">
    <property type="entry name" value="3_dmu_93_MTrfase"/>
</dbReference>
<sequence>MPAVSFSRNKITPFLWFDSHAEEAARFYAGLFEDSRIVSASPMMVEFQLAGQSFLALNGGPRFPFTEAVSLYVSCKDQTEVDRLWDALTADGGAESQCGWLKDKYGLSWQIIPEALPRYMQDPDRARAERAMQAMLKMRRIVVADLDVAAAG</sequence>
<dbReference type="InterPro" id="IPR028973">
    <property type="entry name" value="PhnB-like"/>
</dbReference>
<dbReference type="KEGG" id="bgoe:IFJ75_09070"/>
<evidence type="ECO:0000259" key="1">
    <source>
        <dbReference type="Pfam" id="PF06983"/>
    </source>
</evidence>
<reference evidence="2" key="1">
    <citation type="submission" date="2020-09" db="EMBL/GenBank/DDBJ databases">
        <title>Brevundimonas sp. LVF2 isolated from a puddle in Goettingen, Germany.</title>
        <authorList>
            <person name="Friedrich I."/>
            <person name="Klassen A."/>
            <person name="Hannes N."/>
            <person name="Schneider D."/>
            <person name="Hertel R."/>
            <person name="Daniel R."/>
        </authorList>
    </citation>
    <scope>NUCLEOTIDE SEQUENCE</scope>
    <source>
        <strain evidence="2">LVF2</strain>
    </source>
</reference>
<gene>
    <name evidence="2" type="ORF">IFJ75_09070</name>
</gene>
<evidence type="ECO:0000313" key="3">
    <source>
        <dbReference type="Proteomes" id="UP000663918"/>
    </source>
</evidence>
<evidence type="ECO:0000313" key="2">
    <source>
        <dbReference type="EMBL" id="QTC92973.1"/>
    </source>
</evidence>
<dbReference type="PANTHER" id="PTHR33990">
    <property type="entry name" value="PROTEIN YJDN-RELATED"/>
    <property type="match status" value="1"/>
</dbReference>
<proteinExistence type="predicted"/>
<dbReference type="EMBL" id="CP062222">
    <property type="protein sequence ID" value="QTC92973.1"/>
    <property type="molecule type" value="Genomic_DNA"/>
</dbReference>
<accession>A0A975C334</accession>
<dbReference type="CDD" id="cd06588">
    <property type="entry name" value="PhnB_like"/>
    <property type="match status" value="1"/>
</dbReference>
<protein>
    <submittedName>
        <fullName evidence="2">VOC family protein</fullName>
    </submittedName>
</protein>
<dbReference type="SUPFAM" id="SSF54593">
    <property type="entry name" value="Glyoxalase/Bleomycin resistance protein/Dihydroxybiphenyl dioxygenase"/>
    <property type="match status" value="1"/>
</dbReference>
<keyword evidence="3" id="KW-1185">Reference proteome</keyword>
<dbReference type="PANTHER" id="PTHR33990:SF2">
    <property type="entry name" value="PHNB-LIKE DOMAIN-CONTAINING PROTEIN"/>
    <property type="match status" value="1"/>
</dbReference>
<dbReference type="Proteomes" id="UP000663918">
    <property type="component" value="Chromosome"/>
</dbReference>
<dbReference type="AlphaFoldDB" id="A0A975C334"/>
<dbReference type="RefSeq" id="WP_207932250.1">
    <property type="nucleotide sequence ID" value="NZ_CP062222.1"/>
</dbReference>
<name>A0A975C334_9CAUL</name>
<feature type="domain" description="PhnB-like" evidence="1">
    <location>
        <begin position="10"/>
        <end position="112"/>
    </location>
</feature>
<dbReference type="PIRSF" id="PIRSF021700">
    <property type="entry name" value="3_dmu_93_MTrfase"/>
    <property type="match status" value="1"/>
</dbReference>
<dbReference type="Gene3D" id="3.10.180.10">
    <property type="entry name" value="2,3-Dihydroxybiphenyl 1,2-Dioxygenase, domain 1"/>
    <property type="match status" value="1"/>
</dbReference>
<organism evidence="2 3">
    <name type="scientific">Brevundimonas goettingensis</name>
    <dbReference type="NCBI Taxonomy" id="2774190"/>
    <lineage>
        <taxon>Bacteria</taxon>
        <taxon>Pseudomonadati</taxon>
        <taxon>Pseudomonadota</taxon>
        <taxon>Alphaproteobacteria</taxon>
        <taxon>Caulobacterales</taxon>
        <taxon>Caulobacteraceae</taxon>
        <taxon>Brevundimonas</taxon>
    </lineage>
</organism>
<dbReference type="InterPro" id="IPR029068">
    <property type="entry name" value="Glyas_Bleomycin-R_OHBP_Dase"/>
</dbReference>
<dbReference type="Pfam" id="PF06983">
    <property type="entry name" value="3-dmu-9_3-mt"/>
    <property type="match status" value="1"/>
</dbReference>